<dbReference type="CDD" id="cd02522">
    <property type="entry name" value="GT_2_like_a"/>
    <property type="match status" value="1"/>
</dbReference>
<dbReference type="Proteomes" id="UP001301350">
    <property type="component" value="Unassembled WGS sequence"/>
</dbReference>
<dbReference type="InterPro" id="IPR001173">
    <property type="entry name" value="Glyco_trans_2-like"/>
</dbReference>
<protein>
    <recommendedName>
        <fullName evidence="7">Glycosyltransferase 2-like domain-containing protein</fullName>
    </recommendedName>
</protein>
<comment type="subcellular location">
    <subcellularLocation>
        <location evidence="1">Cell membrane</location>
    </subcellularLocation>
</comment>
<evidence type="ECO:0000313" key="8">
    <source>
        <dbReference type="EMBL" id="KAK4534974.1"/>
    </source>
</evidence>
<name>A0AAV9IRN8_CYACA</name>
<proteinExistence type="predicted"/>
<organism evidence="8 9">
    <name type="scientific">Cyanidium caldarium</name>
    <name type="common">Red alga</name>
    <dbReference type="NCBI Taxonomy" id="2771"/>
    <lineage>
        <taxon>Eukaryota</taxon>
        <taxon>Rhodophyta</taxon>
        <taxon>Bangiophyceae</taxon>
        <taxon>Cyanidiales</taxon>
        <taxon>Cyanidiaceae</taxon>
        <taxon>Cyanidium</taxon>
    </lineage>
</organism>
<evidence type="ECO:0000256" key="3">
    <source>
        <dbReference type="ARBA" id="ARBA00022676"/>
    </source>
</evidence>
<reference evidence="8 9" key="1">
    <citation type="submission" date="2022-07" db="EMBL/GenBank/DDBJ databases">
        <title>Genome-wide signatures of adaptation to extreme environments.</title>
        <authorList>
            <person name="Cho C.H."/>
            <person name="Yoon H.S."/>
        </authorList>
    </citation>
    <scope>NUCLEOTIDE SEQUENCE [LARGE SCALE GENOMIC DNA]</scope>
    <source>
        <strain evidence="8 9">DBV 063 E5</strain>
    </source>
</reference>
<evidence type="ECO:0000313" key="9">
    <source>
        <dbReference type="Proteomes" id="UP001301350"/>
    </source>
</evidence>
<keyword evidence="5" id="KW-0472">Membrane</keyword>
<gene>
    <name evidence="8" type="ORF">CDCA_CDCA03G0999</name>
</gene>
<evidence type="ECO:0000256" key="4">
    <source>
        <dbReference type="ARBA" id="ARBA00022679"/>
    </source>
</evidence>
<dbReference type="Gene3D" id="3.90.550.10">
    <property type="entry name" value="Spore Coat Polysaccharide Biosynthesis Protein SpsA, Chain A"/>
    <property type="match status" value="1"/>
</dbReference>
<dbReference type="GO" id="GO:0016757">
    <property type="term" value="F:glycosyltransferase activity"/>
    <property type="evidence" value="ECO:0007669"/>
    <property type="project" value="UniProtKB-KW"/>
</dbReference>
<dbReference type="GO" id="GO:0005886">
    <property type="term" value="C:plasma membrane"/>
    <property type="evidence" value="ECO:0007669"/>
    <property type="project" value="UniProtKB-SubCell"/>
</dbReference>
<comment type="caution">
    <text evidence="8">The sequence shown here is derived from an EMBL/GenBank/DDBJ whole genome shotgun (WGS) entry which is preliminary data.</text>
</comment>
<keyword evidence="4" id="KW-0808">Transferase</keyword>
<keyword evidence="2" id="KW-1003">Cell membrane</keyword>
<dbReference type="PANTHER" id="PTHR43646:SF2">
    <property type="entry name" value="GLYCOSYLTRANSFERASE 2-LIKE DOMAIN-CONTAINING PROTEIN"/>
    <property type="match status" value="1"/>
</dbReference>
<evidence type="ECO:0000256" key="2">
    <source>
        <dbReference type="ARBA" id="ARBA00022475"/>
    </source>
</evidence>
<evidence type="ECO:0000256" key="1">
    <source>
        <dbReference type="ARBA" id="ARBA00004236"/>
    </source>
</evidence>
<evidence type="ECO:0000259" key="7">
    <source>
        <dbReference type="Pfam" id="PF00535"/>
    </source>
</evidence>
<dbReference type="Pfam" id="PF00535">
    <property type="entry name" value="Glycos_transf_2"/>
    <property type="match status" value="1"/>
</dbReference>
<dbReference type="InterPro" id="IPR026461">
    <property type="entry name" value="Trfase_2_rSAM/seldom_assoc"/>
</dbReference>
<dbReference type="SUPFAM" id="SSF53448">
    <property type="entry name" value="Nucleotide-diphospho-sugar transferases"/>
    <property type="match status" value="1"/>
</dbReference>
<evidence type="ECO:0000256" key="5">
    <source>
        <dbReference type="ARBA" id="ARBA00023136"/>
    </source>
</evidence>
<keyword evidence="9" id="KW-1185">Reference proteome</keyword>
<keyword evidence="3" id="KW-0328">Glycosyltransferase</keyword>
<dbReference type="PANTHER" id="PTHR43646">
    <property type="entry name" value="GLYCOSYLTRANSFERASE"/>
    <property type="match status" value="1"/>
</dbReference>
<feature type="region of interest" description="Disordered" evidence="6">
    <location>
        <begin position="311"/>
        <end position="333"/>
    </location>
</feature>
<dbReference type="InterPro" id="IPR029044">
    <property type="entry name" value="Nucleotide-diphossugar_trans"/>
</dbReference>
<sequence>MKPLLEKVQRQLFLSLSWPHKPPTCTYREDCLSIVIPALNEAACIENTIHLIWERSALYLPSANADRRQSIHQASSSPSTIRYVEVIVVDGGSSDETLLQACRGAPWWHAAHLRVTRLPPLARPARANQMNYGASIAQGAYLMFLHADTVLPWSYPQIVYRTLQQTGHPSGGDSVPNTRTVGAFSLSFPPALPLLRLVAWGANVRAKLLRQPYGDQAYFMRRETFETLGGFAHDWPFLEDVEFTRRARQRFGWRHGIVVAPERLQTSARRYERLGVVRAVLLNQFILVAHFFGIGCNTLATWYRGMLPGGPAPNARPKAAEPSPSRPDPRGHR</sequence>
<dbReference type="EMBL" id="JANCYW010000003">
    <property type="protein sequence ID" value="KAK4534974.1"/>
    <property type="molecule type" value="Genomic_DNA"/>
</dbReference>
<accession>A0AAV9IRN8</accession>
<evidence type="ECO:0000256" key="6">
    <source>
        <dbReference type="SAM" id="MobiDB-lite"/>
    </source>
</evidence>
<dbReference type="AlphaFoldDB" id="A0AAV9IRN8"/>
<feature type="domain" description="Glycosyltransferase 2-like" evidence="7">
    <location>
        <begin position="33"/>
        <end position="165"/>
    </location>
</feature>